<comment type="caution">
    <text evidence="10">The sequence shown here is derived from an EMBL/GenBank/DDBJ whole genome shotgun (WGS) entry which is preliminary data.</text>
</comment>
<dbReference type="EMBL" id="JAPMSZ010000005">
    <property type="protein sequence ID" value="KAJ5101606.1"/>
    <property type="molecule type" value="Genomic_DNA"/>
</dbReference>
<dbReference type="GeneID" id="81393578"/>
<evidence type="ECO:0000256" key="8">
    <source>
        <dbReference type="SAM" id="Phobius"/>
    </source>
</evidence>
<keyword evidence="5 8" id="KW-1133">Transmembrane helix</keyword>
<gene>
    <name evidence="10" type="ORF">NUU61_003828</name>
</gene>
<evidence type="ECO:0000313" key="11">
    <source>
        <dbReference type="Proteomes" id="UP001141434"/>
    </source>
</evidence>
<evidence type="ECO:0000256" key="2">
    <source>
        <dbReference type="ARBA" id="ARBA00010992"/>
    </source>
</evidence>
<dbReference type="InterPro" id="IPR005829">
    <property type="entry name" value="Sugar_transporter_CS"/>
</dbReference>
<evidence type="ECO:0000256" key="4">
    <source>
        <dbReference type="ARBA" id="ARBA00022692"/>
    </source>
</evidence>
<dbReference type="PRINTS" id="PR00171">
    <property type="entry name" value="SUGRTRNSPORT"/>
</dbReference>
<feature type="transmembrane region" description="Helical" evidence="8">
    <location>
        <begin position="324"/>
        <end position="344"/>
    </location>
</feature>
<dbReference type="Pfam" id="PF00083">
    <property type="entry name" value="Sugar_tr"/>
    <property type="match status" value="1"/>
</dbReference>
<reference evidence="10" key="2">
    <citation type="journal article" date="2023" name="IMA Fungus">
        <title>Comparative genomic study of the Penicillium genus elucidates a diverse pangenome and 15 lateral gene transfer events.</title>
        <authorList>
            <person name="Petersen C."/>
            <person name="Sorensen T."/>
            <person name="Nielsen M.R."/>
            <person name="Sondergaard T.E."/>
            <person name="Sorensen J.L."/>
            <person name="Fitzpatrick D.A."/>
            <person name="Frisvad J.C."/>
            <person name="Nielsen K.L."/>
        </authorList>
    </citation>
    <scope>NUCLEOTIDE SEQUENCE</scope>
    <source>
        <strain evidence="10">IBT 34128</strain>
    </source>
</reference>
<reference evidence="10" key="1">
    <citation type="submission" date="2022-11" db="EMBL/GenBank/DDBJ databases">
        <authorList>
            <person name="Petersen C."/>
        </authorList>
    </citation>
    <scope>NUCLEOTIDE SEQUENCE</scope>
    <source>
        <strain evidence="10">IBT 34128</strain>
    </source>
</reference>
<feature type="transmembrane region" description="Helical" evidence="8">
    <location>
        <begin position="219"/>
        <end position="238"/>
    </location>
</feature>
<dbReference type="Gene3D" id="1.20.1250.20">
    <property type="entry name" value="MFS general substrate transporter like domains"/>
    <property type="match status" value="1"/>
</dbReference>
<dbReference type="InterPro" id="IPR005828">
    <property type="entry name" value="MFS_sugar_transport-like"/>
</dbReference>
<dbReference type="PANTHER" id="PTHR48022">
    <property type="entry name" value="PLASTIDIC GLUCOSE TRANSPORTER 4"/>
    <property type="match status" value="1"/>
</dbReference>
<sequence length="550" mass="60758">MVDDLPPKELSPDGRSVQGFTHHAENITADREPYGPPGLRGLVSNPFVLLCATCSTLGGLVFGYDQGVVSVILVMDQFLEQFPQVSKSAAGAGFWKGLLTAMIELGALLGALNQGWIADRISRRYSILVAVAIFTVGSILQTAAVDYAMLTVARLIGGVGIGMLSMVAPLYISEISPPECRGTLLVLEEFCIVLGIVIAFWVTYGTRYMAGEWAWRLPFLLQMIPGFVLAAGVYILPFSPRWLASKGRSDEALESLGKLRRLPTSDMRVRQEFMDIQAEVRFHQEMNAEKHPNLQGSGTKNEALLELASWLDCFKKGCWRRTHIGVGIMFFQQFVGINALIYYSPSLFESMGLDTSMQLIMSGVLNILQLVGVTTSIWTMDTLGRRKLLLGGATLMAMSHIIIAVLVGLFDSNWSAHRAQGWASVAFLLFYMIAFGASWGPVPWAMPSEIFPSSLRAKGVALSTCSNWLNNFIIGLITPPLVQNTGYGAYVFFAVFCVLAGLWTFFFVPETKGRTLEQMDHVFKDNSNEGERDRRNAIEVELLRANREFL</sequence>
<dbReference type="Proteomes" id="UP001141434">
    <property type="component" value="Unassembled WGS sequence"/>
</dbReference>
<evidence type="ECO:0000256" key="3">
    <source>
        <dbReference type="ARBA" id="ARBA00022448"/>
    </source>
</evidence>
<feature type="transmembrane region" description="Helical" evidence="8">
    <location>
        <begin position="125"/>
        <end position="145"/>
    </location>
</feature>
<feature type="transmembrane region" description="Helical" evidence="8">
    <location>
        <begin position="94"/>
        <end position="113"/>
    </location>
</feature>
<evidence type="ECO:0000256" key="1">
    <source>
        <dbReference type="ARBA" id="ARBA00004141"/>
    </source>
</evidence>
<dbReference type="AlphaFoldDB" id="A0A9W9FK00"/>
<feature type="transmembrane region" description="Helical" evidence="8">
    <location>
        <begin position="356"/>
        <end position="377"/>
    </location>
</feature>
<dbReference type="RefSeq" id="XP_056512437.1">
    <property type="nucleotide sequence ID" value="XM_056654410.1"/>
</dbReference>
<dbReference type="SUPFAM" id="SSF103473">
    <property type="entry name" value="MFS general substrate transporter"/>
    <property type="match status" value="1"/>
</dbReference>
<dbReference type="InterPro" id="IPR003663">
    <property type="entry name" value="Sugar/inositol_transpt"/>
</dbReference>
<evidence type="ECO:0000256" key="6">
    <source>
        <dbReference type="ARBA" id="ARBA00023136"/>
    </source>
</evidence>
<dbReference type="NCBIfam" id="TIGR00879">
    <property type="entry name" value="SP"/>
    <property type="match status" value="1"/>
</dbReference>
<dbReference type="PROSITE" id="PS00217">
    <property type="entry name" value="SUGAR_TRANSPORT_2"/>
    <property type="match status" value="1"/>
</dbReference>
<comment type="similarity">
    <text evidence="2 7">Belongs to the major facilitator superfamily. Sugar transporter (TC 2.A.1.1) family.</text>
</comment>
<evidence type="ECO:0000256" key="7">
    <source>
        <dbReference type="RuleBase" id="RU003346"/>
    </source>
</evidence>
<dbReference type="PANTHER" id="PTHR48022:SF14">
    <property type="entry name" value="MAJOR FACILITATOR SUPERFAMILY (MFS) PROFILE DOMAIN-CONTAINING PROTEIN-RELATED"/>
    <property type="match status" value="1"/>
</dbReference>
<dbReference type="OrthoDB" id="8120565at2759"/>
<feature type="transmembrane region" description="Helical" evidence="8">
    <location>
        <begin position="151"/>
        <end position="172"/>
    </location>
</feature>
<keyword evidence="10" id="KW-0762">Sugar transport</keyword>
<dbReference type="GO" id="GO:0016020">
    <property type="term" value="C:membrane"/>
    <property type="evidence" value="ECO:0007669"/>
    <property type="project" value="UniProtKB-SubCell"/>
</dbReference>
<dbReference type="FunFam" id="1.20.1250.20:FF:000026">
    <property type="entry name" value="MFS quinate transporter QutD"/>
    <property type="match status" value="1"/>
</dbReference>
<evidence type="ECO:0000313" key="10">
    <source>
        <dbReference type="EMBL" id="KAJ5101606.1"/>
    </source>
</evidence>
<proteinExistence type="inferred from homology"/>
<keyword evidence="11" id="KW-1185">Reference proteome</keyword>
<dbReference type="InterPro" id="IPR036259">
    <property type="entry name" value="MFS_trans_sf"/>
</dbReference>
<dbReference type="GO" id="GO:0005351">
    <property type="term" value="F:carbohydrate:proton symporter activity"/>
    <property type="evidence" value="ECO:0007669"/>
    <property type="project" value="TreeGrafter"/>
</dbReference>
<feature type="transmembrane region" description="Helical" evidence="8">
    <location>
        <begin position="184"/>
        <end position="204"/>
    </location>
</feature>
<organism evidence="10 11">
    <name type="scientific">Penicillium alfredii</name>
    <dbReference type="NCBI Taxonomy" id="1506179"/>
    <lineage>
        <taxon>Eukaryota</taxon>
        <taxon>Fungi</taxon>
        <taxon>Dikarya</taxon>
        <taxon>Ascomycota</taxon>
        <taxon>Pezizomycotina</taxon>
        <taxon>Eurotiomycetes</taxon>
        <taxon>Eurotiomycetidae</taxon>
        <taxon>Eurotiales</taxon>
        <taxon>Aspergillaceae</taxon>
        <taxon>Penicillium</taxon>
    </lineage>
</organism>
<keyword evidence="3 7" id="KW-0813">Transport</keyword>
<dbReference type="PROSITE" id="PS50850">
    <property type="entry name" value="MFS"/>
    <property type="match status" value="1"/>
</dbReference>
<feature type="transmembrane region" description="Helical" evidence="8">
    <location>
        <begin position="460"/>
        <end position="481"/>
    </location>
</feature>
<feature type="transmembrane region" description="Helical" evidence="8">
    <location>
        <begin position="389"/>
        <end position="410"/>
    </location>
</feature>
<feature type="transmembrane region" description="Helical" evidence="8">
    <location>
        <begin position="422"/>
        <end position="439"/>
    </location>
</feature>
<evidence type="ECO:0000259" key="9">
    <source>
        <dbReference type="PROSITE" id="PS50850"/>
    </source>
</evidence>
<comment type="subcellular location">
    <subcellularLocation>
        <location evidence="1">Membrane</location>
        <topology evidence="1">Multi-pass membrane protein</topology>
    </subcellularLocation>
</comment>
<evidence type="ECO:0000256" key="5">
    <source>
        <dbReference type="ARBA" id="ARBA00022989"/>
    </source>
</evidence>
<feature type="transmembrane region" description="Helical" evidence="8">
    <location>
        <begin position="487"/>
        <end position="508"/>
    </location>
</feature>
<feature type="domain" description="Major facilitator superfamily (MFS) profile" evidence="9">
    <location>
        <begin position="51"/>
        <end position="512"/>
    </location>
</feature>
<name>A0A9W9FK00_9EURO</name>
<keyword evidence="4 8" id="KW-0812">Transmembrane</keyword>
<accession>A0A9W9FK00</accession>
<dbReference type="InterPro" id="IPR020846">
    <property type="entry name" value="MFS_dom"/>
</dbReference>
<keyword evidence="6 8" id="KW-0472">Membrane</keyword>
<dbReference type="InterPro" id="IPR050360">
    <property type="entry name" value="MFS_Sugar_Transporters"/>
</dbReference>
<protein>
    <submittedName>
        <fullName evidence="10">Sugar transporter STL1</fullName>
    </submittedName>
</protein>